<evidence type="ECO:0000256" key="2">
    <source>
        <dbReference type="ARBA" id="ARBA00022801"/>
    </source>
</evidence>
<sequence length="416" mass="46322">MTITKESVILDTDPVSLFPEYAGSTPICKSNGANLFSHCQIQGIDDALAMFYLLMNPKVKLTAVTLTHGNTNIDHVKRNAETVLHVMRKQREYLKQQEVPIEELPVLAIGSPTPLKADNLFATYFHGVDGMGDIYSKNPYWEDLAREGKPAYQTTERDAADEILHQLKHADPLSISILAVGPLTNIALAYQRDPVTFSRAKRVVVMGGAVDTPGNVTPMAEFNFRADPDAADIVMNTSKGFQHSPEGYSTRLKLIEQGKQAPMHVVVLPLSNDGAITKQEYQEKIVPVKTPVGELCNAFLIWTFEVCSKLYNIETLCPYDAYTALLLVDMISDKGDGKNESSDFNQNWESRYLDLHVETKGEYTLGMSCYDNRGWDLDTPAWGDEQQANHVQVIVRGNGPRFARIFLDSVFAVSVQ</sequence>
<comment type="similarity">
    <text evidence="1">Belongs to the IUNH family.</text>
</comment>
<evidence type="ECO:0000256" key="3">
    <source>
        <dbReference type="ARBA" id="ARBA00023295"/>
    </source>
</evidence>
<dbReference type="OrthoDB" id="5783963at2759"/>
<gene>
    <name evidence="5" type="ORF">LRAMOSA04220</name>
</gene>
<dbReference type="EMBL" id="LK023357">
    <property type="protein sequence ID" value="CDS12025.1"/>
    <property type="molecule type" value="Genomic_DNA"/>
</dbReference>
<dbReference type="GO" id="GO:0008477">
    <property type="term" value="F:purine nucleosidase activity"/>
    <property type="evidence" value="ECO:0007669"/>
    <property type="project" value="TreeGrafter"/>
</dbReference>
<reference evidence="5" key="1">
    <citation type="journal article" date="2014" name="Genome Announc.">
        <title>De novo whole-genome sequence and genome annotation of Lichtheimia ramosa.</title>
        <authorList>
            <person name="Linde J."/>
            <person name="Schwartze V."/>
            <person name="Binder U."/>
            <person name="Lass-Florl C."/>
            <person name="Voigt K."/>
            <person name="Horn F."/>
        </authorList>
    </citation>
    <scope>NUCLEOTIDE SEQUENCE</scope>
    <source>
        <strain evidence="5">JMRC FSU:6197</strain>
    </source>
</reference>
<keyword evidence="2" id="KW-0378">Hydrolase</keyword>
<dbReference type="InterPro" id="IPR001910">
    <property type="entry name" value="Inosine/uridine_hydrolase_dom"/>
</dbReference>
<feature type="domain" description="Inosine/uridine-preferring nucleoside hydrolase" evidence="4">
    <location>
        <begin position="43"/>
        <end position="402"/>
    </location>
</feature>
<dbReference type="PANTHER" id="PTHR12304:SF56">
    <property type="entry name" value="HYDROLASE, PUTATIVE (AFU_ORTHOLOGUE AFUA_1G11790)-RELATED"/>
    <property type="match status" value="1"/>
</dbReference>
<dbReference type="PANTHER" id="PTHR12304">
    <property type="entry name" value="INOSINE-URIDINE PREFERRING NUCLEOSIDE HYDROLASE"/>
    <property type="match status" value="1"/>
</dbReference>
<keyword evidence="3" id="KW-0326">Glycosidase</keyword>
<proteinExistence type="inferred from homology"/>
<name>A0A077WXQ5_9FUNG</name>
<evidence type="ECO:0000313" key="5">
    <source>
        <dbReference type="EMBL" id="CDS12025.1"/>
    </source>
</evidence>
<dbReference type="GO" id="GO:0006152">
    <property type="term" value="P:purine nucleoside catabolic process"/>
    <property type="evidence" value="ECO:0007669"/>
    <property type="project" value="TreeGrafter"/>
</dbReference>
<protein>
    <recommendedName>
        <fullName evidence="4">Inosine/uridine-preferring nucleoside hydrolase domain-containing protein</fullName>
    </recommendedName>
</protein>
<organism evidence="5">
    <name type="scientific">Lichtheimia ramosa</name>
    <dbReference type="NCBI Taxonomy" id="688394"/>
    <lineage>
        <taxon>Eukaryota</taxon>
        <taxon>Fungi</taxon>
        <taxon>Fungi incertae sedis</taxon>
        <taxon>Mucoromycota</taxon>
        <taxon>Mucoromycotina</taxon>
        <taxon>Mucoromycetes</taxon>
        <taxon>Mucorales</taxon>
        <taxon>Lichtheimiaceae</taxon>
        <taxon>Lichtheimia</taxon>
    </lineage>
</organism>
<dbReference type="Pfam" id="PF01156">
    <property type="entry name" value="IU_nuc_hydro"/>
    <property type="match status" value="1"/>
</dbReference>
<dbReference type="InterPro" id="IPR036452">
    <property type="entry name" value="Ribo_hydro-like"/>
</dbReference>
<dbReference type="Gene3D" id="3.90.245.10">
    <property type="entry name" value="Ribonucleoside hydrolase-like"/>
    <property type="match status" value="1"/>
</dbReference>
<dbReference type="GO" id="GO:0005829">
    <property type="term" value="C:cytosol"/>
    <property type="evidence" value="ECO:0007669"/>
    <property type="project" value="TreeGrafter"/>
</dbReference>
<dbReference type="SUPFAM" id="SSF53590">
    <property type="entry name" value="Nucleoside hydrolase"/>
    <property type="match status" value="1"/>
</dbReference>
<evidence type="ECO:0000256" key="1">
    <source>
        <dbReference type="ARBA" id="ARBA00009176"/>
    </source>
</evidence>
<dbReference type="InterPro" id="IPR023186">
    <property type="entry name" value="IUNH"/>
</dbReference>
<accession>A0A077WXQ5</accession>
<evidence type="ECO:0000259" key="4">
    <source>
        <dbReference type="Pfam" id="PF01156"/>
    </source>
</evidence>
<dbReference type="AlphaFoldDB" id="A0A077WXQ5"/>